<evidence type="ECO:0000256" key="1">
    <source>
        <dbReference type="ARBA" id="ARBA00005031"/>
    </source>
</evidence>
<comment type="pathway">
    <text evidence="1 6">Carbohydrate degradation; glycolysis; pyruvate from D-glyceraldehyde 3-phosphate: step 4/5.</text>
</comment>
<dbReference type="InterPro" id="IPR029017">
    <property type="entry name" value="Enolase-like_N"/>
</dbReference>
<dbReference type="PRINTS" id="PR00148">
    <property type="entry name" value="ENOLASE"/>
</dbReference>
<evidence type="ECO:0000259" key="11">
    <source>
        <dbReference type="SMART" id="SM01193"/>
    </source>
</evidence>
<dbReference type="UniPathway" id="UPA00109">
    <property type="reaction ID" value="UER00187"/>
</dbReference>
<dbReference type="OrthoDB" id="8680at2157"/>
<gene>
    <name evidence="6" type="primary">eno</name>
    <name evidence="12" type="ordered locus">ASAC_0832</name>
</gene>
<dbReference type="EMBL" id="CP001742">
    <property type="protein sequence ID" value="ADL19238.1"/>
    <property type="molecule type" value="Genomic_DNA"/>
</dbReference>
<dbReference type="HOGENOM" id="CLU_031223_2_1_2"/>
<dbReference type="GO" id="GO:0005576">
    <property type="term" value="C:extracellular region"/>
    <property type="evidence" value="ECO:0007669"/>
    <property type="project" value="UniProtKB-SubCell"/>
</dbReference>
<dbReference type="GO" id="GO:0004634">
    <property type="term" value="F:phosphopyruvate hydratase activity"/>
    <property type="evidence" value="ECO:0007669"/>
    <property type="project" value="UniProtKB-UniRule"/>
</dbReference>
<comment type="cofactor">
    <cofactor evidence="6">
        <name>Mg(2+)</name>
        <dbReference type="ChEBI" id="CHEBI:18420"/>
    </cofactor>
    <text evidence="6">Binds a second Mg(2+) ion via substrate during catalysis.</text>
</comment>
<keyword evidence="6" id="KW-0964">Secreted</keyword>
<dbReference type="eggNOG" id="arCOG01169">
    <property type="taxonomic scope" value="Archaea"/>
</dbReference>
<feature type="binding site" evidence="6">
    <location>
        <position position="393"/>
    </location>
    <ligand>
        <name>(2R)-2-phosphoglycerate</name>
        <dbReference type="ChEBI" id="CHEBI:58289"/>
    </ligand>
</feature>
<dbReference type="InterPro" id="IPR020811">
    <property type="entry name" value="Enolase_N"/>
</dbReference>
<dbReference type="FunCoup" id="D9Q1Q0">
    <property type="interactions" value="120"/>
</dbReference>
<dbReference type="SFLD" id="SFLDF00002">
    <property type="entry name" value="enolase"/>
    <property type="match status" value="1"/>
</dbReference>
<comment type="cofactor">
    <cofactor evidence="9">
        <name>Mg(2+)</name>
        <dbReference type="ChEBI" id="CHEBI:18420"/>
    </cofactor>
    <text evidence="9">Mg(2+) is required for catalysis and for stabilizing the dimer.</text>
</comment>
<dbReference type="RefSeq" id="WP_013266750.1">
    <property type="nucleotide sequence ID" value="NC_014374.1"/>
</dbReference>
<dbReference type="CDD" id="cd03313">
    <property type="entry name" value="enolase"/>
    <property type="match status" value="1"/>
</dbReference>
<dbReference type="Pfam" id="PF00113">
    <property type="entry name" value="Enolase_C"/>
    <property type="match status" value="1"/>
</dbReference>
<feature type="binding site" evidence="6">
    <location>
        <position position="342"/>
    </location>
    <ligand>
        <name>(2R)-2-phosphoglycerate</name>
        <dbReference type="ChEBI" id="CHEBI:58289"/>
    </ligand>
</feature>
<feature type="binding site" evidence="6">
    <location>
        <position position="371"/>
    </location>
    <ligand>
        <name>(2R)-2-phosphoglycerate</name>
        <dbReference type="ChEBI" id="CHEBI:58289"/>
    </ligand>
</feature>
<evidence type="ECO:0000256" key="2">
    <source>
        <dbReference type="ARBA" id="ARBA00009604"/>
    </source>
</evidence>
<dbReference type="KEGG" id="asc:ASAC_0832"/>
<reference evidence="12 13" key="1">
    <citation type="journal article" date="2010" name="Appl. Environ. Microbiol.">
        <title>The genome sequence of the crenarchaeon Acidilobus saccharovorans supports a new order, Acidilobales, and suggests an important ecological role in terrestrial acidic hot springs.</title>
        <authorList>
            <person name="Mardanov A.V."/>
            <person name="Svetlitchnyi V.A."/>
            <person name="Beletsky A.V."/>
            <person name="Prokofeva M.I."/>
            <person name="Bonch-Osmolovskaya E.A."/>
            <person name="Ravin N.V."/>
            <person name="Skryabin K.G."/>
        </authorList>
    </citation>
    <scope>NUCLEOTIDE SEQUENCE [LARGE SCALE GENOMIC DNA]</scope>
    <source>
        <strain evidence="13">DSM 16705 / JCM 18335 / VKM B-2471 / 345-15</strain>
    </source>
</reference>
<dbReference type="Gene3D" id="3.30.390.10">
    <property type="entry name" value="Enolase-like, N-terminal domain"/>
    <property type="match status" value="1"/>
</dbReference>
<dbReference type="InParanoid" id="D9Q1Q0"/>
<dbReference type="Gene3D" id="3.20.20.120">
    <property type="entry name" value="Enolase-like C-terminal domain"/>
    <property type="match status" value="1"/>
</dbReference>
<dbReference type="PANTHER" id="PTHR11902:SF1">
    <property type="entry name" value="ENOLASE"/>
    <property type="match status" value="1"/>
</dbReference>
<feature type="binding site" evidence="6 9">
    <location>
        <position position="317"/>
    </location>
    <ligand>
        <name>Mg(2+)</name>
        <dbReference type="ChEBI" id="CHEBI:18420"/>
    </ligand>
</feature>
<feature type="binding site" evidence="8">
    <location>
        <begin position="369"/>
        <end position="372"/>
    </location>
    <ligand>
        <name>substrate</name>
    </ligand>
</feature>
<comment type="catalytic activity">
    <reaction evidence="6">
        <text>(2R)-2-phosphoglycerate = phosphoenolpyruvate + H2O</text>
        <dbReference type="Rhea" id="RHEA:10164"/>
        <dbReference type="ChEBI" id="CHEBI:15377"/>
        <dbReference type="ChEBI" id="CHEBI:58289"/>
        <dbReference type="ChEBI" id="CHEBI:58702"/>
        <dbReference type="EC" id="4.2.1.11"/>
    </reaction>
</comment>
<dbReference type="InterPro" id="IPR036849">
    <property type="entry name" value="Enolase-like_C_sf"/>
</dbReference>
<dbReference type="Proteomes" id="UP000000346">
    <property type="component" value="Chromosome"/>
</dbReference>
<name>D9Q1Q0_ACIS3</name>
<dbReference type="InterPro" id="IPR000941">
    <property type="entry name" value="Enolase"/>
</dbReference>
<dbReference type="SFLD" id="SFLDG00178">
    <property type="entry name" value="enolase"/>
    <property type="match status" value="1"/>
</dbReference>
<dbReference type="SMART" id="SM01193">
    <property type="entry name" value="Enolase_N"/>
    <property type="match status" value="1"/>
</dbReference>
<evidence type="ECO:0000259" key="10">
    <source>
        <dbReference type="SMART" id="SM01192"/>
    </source>
</evidence>
<dbReference type="EC" id="4.2.1.11" evidence="6"/>
<organism evidence="12 13">
    <name type="scientific">Acidilobus saccharovorans (strain DSM 16705 / JCM 18335 / VKM B-2471 / 345-15)</name>
    <dbReference type="NCBI Taxonomy" id="666510"/>
    <lineage>
        <taxon>Archaea</taxon>
        <taxon>Thermoproteota</taxon>
        <taxon>Thermoprotei</taxon>
        <taxon>Acidilobales</taxon>
        <taxon>Acidilobaceae</taxon>
        <taxon>Acidilobus</taxon>
    </lineage>
</organism>
<dbReference type="GO" id="GO:0006096">
    <property type="term" value="P:glycolytic process"/>
    <property type="evidence" value="ECO:0007669"/>
    <property type="project" value="UniProtKB-UniRule"/>
</dbReference>
<keyword evidence="3 6" id="KW-0460">Magnesium</keyword>
<feature type="binding site" evidence="8">
    <location>
        <position position="290"/>
    </location>
    <ligand>
        <name>substrate</name>
    </ligand>
</feature>
<evidence type="ECO:0000256" key="9">
    <source>
        <dbReference type="PIRSR" id="PIRSR001400-3"/>
    </source>
</evidence>
<dbReference type="GeneID" id="9499067"/>
<dbReference type="GO" id="GO:0000287">
    <property type="term" value="F:magnesium ion binding"/>
    <property type="evidence" value="ECO:0007669"/>
    <property type="project" value="UniProtKB-UniRule"/>
</dbReference>
<dbReference type="HAMAP" id="MF_00318">
    <property type="entry name" value="Enolase"/>
    <property type="match status" value="1"/>
</dbReference>
<protein>
    <recommendedName>
        <fullName evidence="6">Enolase</fullName>
        <ecNumber evidence="6">4.2.1.11</ecNumber>
    </recommendedName>
    <alternativeName>
        <fullName evidence="6">2-phospho-D-glycerate hydro-lyase</fullName>
    </alternativeName>
    <alternativeName>
        <fullName evidence="6">2-phosphoglycerate dehydratase</fullName>
    </alternativeName>
</protein>
<feature type="binding site" evidence="6 9">
    <location>
        <position position="247"/>
    </location>
    <ligand>
        <name>Mg(2+)</name>
        <dbReference type="ChEBI" id="CHEBI:18420"/>
    </ligand>
</feature>
<dbReference type="Pfam" id="PF03952">
    <property type="entry name" value="Enolase_N"/>
    <property type="match status" value="1"/>
</dbReference>
<feature type="binding site" evidence="8">
    <location>
        <position position="167"/>
    </location>
    <ligand>
        <name>substrate</name>
    </ligand>
</feature>
<keyword evidence="6" id="KW-0963">Cytoplasm</keyword>
<evidence type="ECO:0000256" key="3">
    <source>
        <dbReference type="ARBA" id="ARBA00022842"/>
    </source>
</evidence>
<accession>D9Q1Q0</accession>
<comment type="similarity">
    <text evidence="2 6">Belongs to the enolase family.</text>
</comment>
<feature type="binding site" evidence="6">
    <location>
        <position position="372"/>
    </location>
    <ligand>
        <name>(2R)-2-phosphoglycerate</name>
        <dbReference type="ChEBI" id="CHEBI:58289"/>
    </ligand>
</feature>
<keyword evidence="13" id="KW-1185">Reference proteome</keyword>
<evidence type="ECO:0000313" key="12">
    <source>
        <dbReference type="EMBL" id="ADL19238.1"/>
    </source>
</evidence>
<dbReference type="SMART" id="SM01192">
    <property type="entry name" value="Enolase_C"/>
    <property type="match status" value="1"/>
</dbReference>
<keyword evidence="6 9" id="KW-0479">Metal-binding</keyword>
<feature type="active site" description="Proton donor" evidence="6 7">
    <location>
        <position position="210"/>
    </location>
</feature>
<comment type="function">
    <text evidence="6">Catalyzes the reversible conversion of 2-phosphoglycerate (2-PG) into phosphoenolpyruvate (PEP). It is essential for the degradation of carbohydrates via glycolysis.</text>
</comment>
<feature type="binding site" evidence="6 9">
    <location>
        <position position="290"/>
    </location>
    <ligand>
        <name>Mg(2+)</name>
        <dbReference type="ChEBI" id="CHEBI:18420"/>
    </ligand>
</feature>
<dbReference type="SUPFAM" id="SSF51604">
    <property type="entry name" value="Enolase C-terminal domain-like"/>
    <property type="match status" value="1"/>
</dbReference>
<dbReference type="SUPFAM" id="SSF54826">
    <property type="entry name" value="Enolase N-terminal domain-like"/>
    <property type="match status" value="1"/>
</dbReference>
<feature type="binding site" evidence="8">
    <location>
        <position position="393"/>
    </location>
    <ligand>
        <name>substrate</name>
    </ligand>
</feature>
<dbReference type="STRING" id="666510.ASAC_0832"/>
<dbReference type="SFLD" id="SFLDS00001">
    <property type="entry name" value="Enolase"/>
    <property type="match status" value="1"/>
</dbReference>
<dbReference type="AlphaFoldDB" id="D9Q1Q0"/>
<evidence type="ECO:0000313" key="13">
    <source>
        <dbReference type="Proteomes" id="UP000000346"/>
    </source>
</evidence>
<dbReference type="GO" id="GO:0000015">
    <property type="term" value="C:phosphopyruvate hydratase complex"/>
    <property type="evidence" value="ECO:0007669"/>
    <property type="project" value="InterPro"/>
</dbReference>
<evidence type="ECO:0000256" key="5">
    <source>
        <dbReference type="ARBA" id="ARBA00023239"/>
    </source>
</evidence>
<sequence length="432" mass="45830">MASDEDFIISSVHGVLALDSRGNPTVKVIAKTKAGVGVGIAPSGASKSSKEAIEKRDGGRGWGGMGVNQALSNVNTIVAPRLIGLDSRKQSLIDGVLIEIDGTPNKSRLGGNVTTATSIAVAKAAAASSGVELYEYLGGPGAKVLPTPLMNVINGGVHAGNNLAFQEFIIIPAGAPTFTEAMRMAVEVYKSLKSYLSDKYGKTSTNVGDEGGYAPPMNEVREPLEALRAAIKAAGYELGSDFFLGIDAASSEFYDPEKKAYRVDGKLYDPGSLLDLYVQLVDEFSIAYLEDPFHEEDLQHFSEITAKLGSRVLIVGDDLYATNVKYLQEGIKARATNGALVKVNQVGTLTETLDYIRVARNAGIRPVISHRSGDTEDPFIADLAVAVGAGVIKTGAPARSERLAKYNRLLEIEDSLGPMATYAGREPFITRA</sequence>
<dbReference type="NCBIfam" id="TIGR01060">
    <property type="entry name" value="eno"/>
    <property type="match status" value="1"/>
</dbReference>
<evidence type="ECO:0000256" key="7">
    <source>
        <dbReference type="PIRSR" id="PIRSR001400-1"/>
    </source>
</evidence>
<feature type="active site" description="Proton acceptor" evidence="6 7">
    <location>
        <position position="342"/>
    </location>
</feature>
<proteinExistence type="inferred from homology"/>
<comment type="subcellular location">
    <subcellularLocation>
        <location evidence="6">Cytoplasm</location>
    </subcellularLocation>
    <subcellularLocation>
        <location evidence="6">Secreted</location>
    </subcellularLocation>
    <subcellularLocation>
        <location evidence="6">Cell surface</location>
    </subcellularLocation>
    <text evidence="6">Fractions of enolase are present in both the cytoplasm and on the cell surface.</text>
</comment>
<feature type="binding site" evidence="8">
    <location>
        <position position="158"/>
    </location>
    <ligand>
        <name>substrate</name>
    </ligand>
</feature>
<evidence type="ECO:0000256" key="6">
    <source>
        <dbReference type="HAMAP-Rule" id="MF_00318"/>
    </source>
</evidence>
<feature type="binding site" evidence="6">
    <location>
        <position position="166"/>
    </location>
    <ligand>
        <name>(2R)-2-phosphoglycerate</name>
        <dbReference type="ChEBI" id="CHEBI:58289"/>
    </ligand>
</feature>
<dbReference type="PANTHER" id="PTHR11902">
    <property type="entry name" value="ENOLASE"/>
    <property type="match status" value="1"/>
</dbReference>
<keyword evidence="5 6" id="KW-0456">Lyase</keyword>
<dbReference type="PIRSF" id="PIRSF001400">
    <property type="entry name" value="Enolase"/>
    <property type="match status" value="1"/>
</dbReference>
<evidence type="ECO:0000256" key="8">
    <source>
        <dbReference type="PIRSR" id="PIRSR001400-2"/>
    </source>
</evidence>
<feature type="domain" description="Enolase N-terminal" evidence="11">
    <location>
        <begin position="9"/>
        <end position="137"/>
    </location>
</feature>
<dbReference type="GO" id="GO:0009986">
    <property type="term" value="C:cell surface"/>
    <property type="evidence" value="ECO:0007669"/>
    <property type="project" value="UniProtKB-SubCell"/>
</dbReference>
<feature type="binding site" evidence="8">
    <location>
        <position position="317"/>
    </location>
    <ligand>
        <name>substrate</name>
    </ligand>
</feature>
<evidence type="ECO:0000256" key="4">
    <source>
        <dbReference type="ARBA" id="ARBA00023152"/>
    </source>
</evidence>
<dbReference type="InterPro" id="IPR020810">
    <property type="entry name" value="Enolase_C"/>
</dbReference>
<keyword evidence="4 6" id="KW-0324">Glycolysis</keyword>
<feature type="domain" description="Enolase C-terminal TIM barrel" evidence="10">
    <location>
        <begin position="142"/>
        <end position="430"/>
    </location>
</feature>